<reference evidence="4 5" key="1">
    <citation type="submission" date="2024-03" db="EMBL/GenBank/DDBJ databases">
        <title>Natural products discovery in diverse microorganisms through a two-stage MS feature dereplication strategy.</title>
        <authorList>
            <person name="Zhang R."/>
        </authorList>
    </citation>
    <scope>NUCLEOTIDE SEQUENCE [LARGE SCALE GENOMIC DNA]</scope>
    <source>
        <strain evidence="4 5">18930</strain>
    </source>
</reference>
<keyword evidence="4" id="KW-0032">Aminotransferase</keyword>
<dbReference type="EMBL" id="CP147846">
    <property type="protein sequence ID" value="WXG69693.1"/>
    <property type="molecule type" value="Genomic_DNA"/>
</dbReference>
<dbReference type="InterPro" id="IPR015421">
    <property type="entry name" value="PyrdxlP-dep_Trfase_major"/>
</dbReference>
<organism evidence="4 5">
    <name type="scientific">Rhodococcus sovatensis</name>
    <dbReference type="NCBI Taxonomy" id="1805840"/>
    <lineage>
        <taxon>Bacteria</taxon>
        <taxon>Bacillati</taxon>
        <taxon>Actinomycetota</taxon>
        <taxon>Actinomycetes</taxon>
        <taxon>Mycobacteriales</taxon>
        <taxon>Nocardiaceae</taxon>
        <taxon>Rhodococcus</taxon>
    </lineage>
</organism>
<evidence type="ECO:0000256" key="2">
    <source>
        <dbReference type="ARBA" id="ARBA00022898"/>
    </source>
</evidence>
<accession>A0ABZ2PKI8</accession>
<keyword evidence="5" id="KW-1185">Reference proteome</keyword>
<dbReference type="PROSITE" id="PS00600">
    <property type="entry name" value="AA_TRANSFER_CLASS_3"/>
    <property type="match status" value="1"/>
</dbReference>
<keyword evidence="2 3" id="KW-0663">Pyridoxal phosphate</keyword>
<name>A0ABZ2PKI8_9NOCA</name>
<dbReference type="CDD" id="cd00610">
    <property type="entry name" value="OAT_like"/>
    <property type="match status" value="1"/>
</dbReference>
<comment type="similarity">
    <text evidence="1 3">Belongs to the class-III pyridoxal-phosphate-dependent aminotransferase family.</text>
</comment>
<dbReference type="PANTHER" id="PTHR45688:SF13">
    <property type="entry name" value="ALANINE--GLYOXYLATE AMINOTRANSFERASE 2-LIKE"/>
    <property type="match status" value="1"/>
</dbReference>
<dbReference type="InterPro" id="IPR005814">
    <property type="entry name" value="Aminotrans_3"/>
</dbReference>
<dbReference type="Gene3D" id="3.90.1150.10">
    <property type="entry name" value="Aspartate Aminotransferase, domain 1"/>
    <property type="match status" value="1"/>
</dbReference>
<dbReference type="Gene3D" id="3.40.640.10">
    <property type="entry name" value="Type I PLP-dependent aspartate aminotransferase-like (Major domain)"/>
    <property type="match status" value="1"/>
</dbReference>
<dbReference type="InterPro" id="IPR015422">
    <property type="entry name" value="PyrdxlP-dep_Trfase_small"/>
</dbReference>
<dbReference type="GO" id="GO:0008483">
    <property type="term" value="F:transaminase activity"/>
    <property type="evidence" value="ECO:0007669"/>
    <property type="project" value="UniProtKB-KW"/>
</dbReference>
<dbReference type="InterPro" id="IPR049704">
    <property type="entry name" value="Aminotrans_3_PPA_site"/>
</dbReference>
<dbReference type="PANTHER" id="PTHR45688">
    <property type="match status" value="1"/>
</dbReference>
<dbReference type="PIRSF" id="PIRSF000521">
    <property type="entry name" value="Transaminase_4ab_Lys_Orn"/>
    <property type="match status" value="1"/>
</dbReference>
<evidence type="ECO:0000313" key="4">
    <source>
        <dbReference type="EMBL" id="WXG69693.1"/>
    </source>
</evidence>
<dbReference type="SUPFAM" id="SSF53383">
    <property type="entry name" value="PLP-dependent transferases"/>
    <property type="match status" value="1"/>
</dbReference>
<evidence type="ECO:0000313" key="5">
    <source>
        <dbReference type="Proteomes" id="UP001432000"/>
    </source>
</evidence>
<evidence type="ECO:0000256" key="3">
    <source>
        <dbReference type="RuleBase" id="RU003560"/>
    </source>
</evidence>
<dbReference type="Proteomes" id="UP001432000">
    <property type="component" value="Chromosome"/>
</dbReference>
<dbReference type="Pfam" id="PF00202">
    <property type="entry name" value="Aminotran_3"/>
    <property type="match status" value="1"/>
</dbReference>
<proteinExistence type="inferred from homology"/>
<gene>
    <name evidence="4" type="ORF">WDS16_03815</name>
</gene>
<protein>
    <submittedName>
        <fullName evidence="4">Aminotransferase class III-fold pyridoxal phosphate-dependent enzyme</fullName>
    </submittedName>
</protein>
<sequence length="443" mass="47062">MAILDRVGALNVNGFDGSSASLDPRTRELIDRRRRVLGPAYHLMYEKPLELVRGDGVYVYDTKGTRYLDMYNNVASVGHCHPRVVEAVSRQMSLINTHTRYLHDAVIGYAEDLIATFPDELTTAMFTCTGSEANDLALRIARHATGRQGVIVTESAYHGGTVDVAACSPSMGPASVRNAPWVRTVPAPDAYRVDGDLGTWFAEHVQTQIDDLQASGIGFATLLIDSIFASDGVLPEPTPFLKPADDAVHAAGGLLIADEVQPGFGRLGSSMWGFERHGLLPDIVTMGKPMGNGMPIAGLMMQGSLAEQFGRDLRYFNTFGGNPVTIAAAQAVLDVIRDEELVTNSSAMGARLVAGLRGVASEVESIGDVRGAGLFVGVEFVGPGGEPNPAEALRVVNAMRERGVLISATGCFGNTLKIRPPLVIGGEEVDLFVAELAGVLGIG</sequence>
<dbReference type="InterPro" id="IPR015424">
    <property type="entry name" value="PyrdxlP-dep_Trfase"/>
</dbReference>
<keyword evidence="4" id="KW-0808">Transferase</keyword>
<evidence type="ECO:0000256" key="1">
    <source>
        <dbReference type="ARBA" id="ARBA00008954"/>
    </source>
</evidence>